<dbReference type="EMBL" id="JACVXB010000001">
    <property type="protein sequence ID" value="MBD0831123.1"/>
    <property type="molecule type" value="Genomic_DNA"/>
</dbReference>
<keyword evidence="2 6" id="KW-1003">Cell membrane</keyword>
<feature type="transmembrane region" description="Helical" evidence="6">
    <location>
        <begin position="336"/>
        <end position="360"/>
    </location>
</feature>
<protein>
    <recommendedName>
        <fullName evidence="6">Na(+)/H(+) antiporter NhaA</fullName>
    </recommendedName>
    <alternativeName>
        <fullName evidence="6">Sodium/proton antiporter NhaA</fullName>
    </alternativeName>
</protein>
<dbReference type="InterPro" id="IPR004670">
    <property type="entry name" value="NhaA"/>
</dbReference>
<keyword evidence="6" id="KW-0050">Antiport</keyword>
<sequence length="438" mass="48158">MNKIIEPINRFVKSSNSGSFLLLFATVLALIIANSPWNTLYHNLLKSEFTLGFLEKGFELTEPFYLWINDGLMAIFFFHVGLEIKREILDGELSSIYKASLPVLAALGGVLVPIVIYFLTIPNPDLSKGWGVPMATDIAFSLGILKLLGKRVPLGLKVFLTAFAIVDDLAAVIVIGVFYATDINLMLLLYSAIILVFMVFLGMKKYFSKFIFFPLSVVVWILFLKSGIHPTIAGVLLAFTIPATRTTTLDRFFEKIKVSVQRFTEERDHVKTHHILKQEHVHAAYAIRMASVHINSPLQKIEHDLHPWIVYFIMPVFAFANAGVTISSGTEIDFGVALPIALALVIGKFVGISVASWLAVSTKIAHLPKGVNFKQILGAALLGGLGFTMSLFIANLAFTDAVLLSSAKVGILSGSLISGVLGYWVIRSLVKKKDTLSI</sequence>
<evidence type="ECO:0000313" key="8">
    <source>
        <dbReference type="Proteomes" id="UP000600588"/>
    </source>
</evidence>
<comment type="catalytic activity">
    <reaction evidence="6">
        <text>Na(+)(in) + 2 H(+)(out) = Na(+)(out) + 2 H(+)(in)</text>
        <dbReference type="Rhea" id="RHEA:29251"/>
        <dbReference type="ChEBI" id="CHEBI:15378"/>
        <dbReference type="ChEBI" id="CHEBI:29101"/>
    </reaction>
</comment>
<feature type="transmembrane region" description="Helical" evidence="6">
    <location>
        <begin position="158"/>
        <end position="179"/>
    </location>
</feature>
<keyword evidence="6" id="KW-0813">Transport</keyword>
<name>A0A8J6Q5V6_9FLAO</name>
<keyword evidence="4 6" id="KW-1133">Transmembrane helix</keyword>
<dbReference type="GO" id="GO:0015385">
    <property type="term" value="F:sodium:proton antiporter activity"/>
    <property type="evidence" value="ECO:0007669"/>
    <property type="project" value="UniProtKB-UniRule"/>
</dbReference>
<comment type="similarity">
    <text evidence="6">Belongs to the NhaA Na(+)/H(+) (TC 2.A.33) antiporter family.</text>
</comment>
<evidence type="ECO:0000256" key="1">
    <source>
        <dbReference type="ARBA" id="ARBA00004429"/>
    </source>
</evidence>
<dbReference type="HAMAP" id="MF_01844">
    <property type="entry name" value="NhaA"/>
    <property type="match status" value="1"/>
</dbReference>
<evidence type="ECO:0000256" key="4">
    <source>
        <dbReference type="ARBA" id="ARBA00022989"/>
    </source>
</evidence>
<keyword evidence="6" id="KW-0739">Sodium transport</keyword>
<dbReference type="GO" id="GO:0005886">
    <property type="term" value="C:plasma membrane"/>
    <property type="evidence" value="ECO:0007669"/>
    <property type="project" value="UniProtKB-SubCell"/>
</dbReference>
<comment type="function">
    <text evidence="6">Na(+)/H(+) antiporter that extrudes sodium in exchange for external protons.</text>
</comment>
<evidence type="ECO:0000256" key="6">
    <source>
        <dbReference type="HAMAP-Rule" id="MF_01844"/>
    </source>
</evidence>
<feature type="transmembrane region" description="Helical" evidence="6">
    <location>
        <begin position="64"/>
        <end position="84"/>
    </location>
</feature>
<feature type="transmembrane region" description="Helical" evidence="6">
    <location>
        <begin position="96"/>
        <end position="118"/>
    </location>
</feature>
<feature type="transmembrane region" description="Helical" evidence="6">
    <location>
        <begin position="308"/>
        <end position="330"/>
    </location>
</feature>
<feature type="transmembrane region" description="Helical" evidence="6">
    <location>
        <begin position="210"/>
        <end position="228"/>
    </location>
</feature>
<feature type="transmembrane region" description="Helical" evidence="6">
    <location>
        <begin position="376"/>
        <end position="397"/>
    </location>
</feature>
<keyword evidence="8" id="KW-1185">Reference proteome</keyword>
<dbReference type="InterPro" id="IPR023171">
    <property type="entry name" value="Na/H_antiporter_dom_sf"/>
</dbReference>
<organism evidence="7 8">
    <name type="scientific">Aestuariibaculum sediminum</name>
    <dbReference type="NCBI Taxonomy" id="2770637"/>
    <lineage>
        <taxon>Bacteria</taxon>
        <taxon>Pseudomonadati</taxon>
        <taxon>Bacteroidota</taxon>
        <taxon>Flavobacteriia</taxon>
        <taxon>Flavobacteriales</taxon>
        <taxon>Flavobacteriaceae</taxon>
    </lineage>
</organism>
<dbReference type="GO" id="GO:0006885">
    <property type="term" value="P:regulation of pH"/>
    <property type="evidence" value="ECO:0007669"/>
    <property type="project" value="UniProtKB-UniRule"/>
</dbReference>
<dbReference type="AlphaFoldDB" id="A0A8J6Q5V6"/>
<dbReference type="Gene3D" id="1.20.1530.10">
    <property type="entry name" value="Na+/H+ antiporter like domain"/>
    <property type="match status" value="1"/>
</dbReference>
<accession>A0A8J6Q5V6</accession>
<dbReference type="PANTHER" id="PTHR30341:SF0">
    <property type="entry name" value="NA(+)_H(+) ANTIPORTER NHAA"/>
    <property type="match status" value="1"/>
</dbReference>
<gene>
    <name evidence="6 7" type="primary">nhaA</name>
    <name evidence="7" type="ORF">ICJ83_03160</name>
</gene>
<keyword evidence="3 6" id="KW-0812">Transmembrane</keyword>
<evidence type="ECO:0000256" key="2">
    <source>
        <dbReference type="ARBA" id="ARBA00022475"/>
    </source>
</evidence>
<feature type="transmembrane region" description="Helical" evidence="6">
    <location>
        <begin position="20"/>
        <end position="37"/>
    </location>
</feature>
<comment type="subcellular location">
    <subcellularLocation>
        <location evidence="1">Cell inner membrane</location>
        <topology evidence="1">Multi-pass membrane protein</topology>
    </subcellularLocation>
    <subcellularLocation>
        <location evidence="6">Cell membrane</location>
        <topology evidence="6">Multi-pass membrane protein</topology>
    </subcellularLocation>
</comment>
<evidence type="ECO:0000256" key="5">
    <source>
        <dbReference type="ARBA" id="ARBA00023136"/>
    </source>
</evidence>
<dbReference type="Pfam" id="PF06965">
    <property type="entry name" value="Na_H_antiport_1"/>
    <property type="match status" value="1"/>
</dbReference>
<dbReference type="Proteomes" id="UP000600588">
    <property type="component" value="Unassembled WGS sequence"/>
</dbReference>
<keyword evidence="6" id="KW-0915">Sodium</keyword>
<evidence type="ECO:0000256" key="3">
    <source>
        <dbReference type="ARBA" id="ARBA00022692"/>
    </source>
</evidence>
<feature type="transmembrane region" description="Helical" evidence="6">
    <location>
        <begin position="185"/>
        <end position="203"/>
    </location>
</feature>
<keyword evidence="5 6" id="KW-0472">Membrane</keyword>
<dbReference type="NCBIfam" id="TIGR00773">
    <property type="entry name" value="NhaA"/>
    <property type="match status" value="1"/>
</dbReference>
<proteinExistence type="inferred from homology"/>
<dbReference type="PANTHER" id="PTHR30341">
    <property type="entry name" value="SODIUM ION/PROTON ANTIPORTER NHAA-RELATED"/>
    <property type="match status" value="1"/>
</dbReference>
<keyword evidence="6" id="KW-0406">Ion transport</keyword>
<dbReference type="RefSeq" id="WP_188228896.1">
    <property type="nucleotide sequence ID" value="NZ_JACVXB010000001.1"/>
</dbReference>
<reference evidence="7 8" key="1">
    <citation type="submission" date="2020-09" db="EMBL/GenBank/DDBJ databases">
        <title>TT11 complete genome.</title>
        <authorList>
            <person name="Wu Z."/>
        </authorList>
    </citation>
    <scope>NUCLEOTIDE SEQUENCE [LARGE SCALE GENOMIC DNA]</scope>
    <source>
        <strain evidence="7 8">TT11</strain>
    </source>
</reference>
<comment type="caution">
    <text evidence="7">The sequence shown here is derived from an EMBL/GenBank/DDBJ whole genome shotgun (WGS) entry which is preliminary data.</text>
</comment>
<evidence type="ECO:0000313" key="7">
    <source>
        <dbReference type="EMBL" id="MBD0831123.1"/>
    </source>
</evidence>
<feature type="transmembrane region" description="Helical" evidence="6">
    <location>
        <begin position="409"/>
        <end position="426"/>
    </location>
</feature>